<keyword evidence="2" id="KW-1185">Reference proteome</keyword>
<reference evidence="1" key="1">
    <citation type="submission" date="2023-11" db="EMBL/GenBank/DDBJ databases">
        <authorList>
            <person name="Poullet M."/>
        </authorList>
    </citation>
    <scope>NUCLEOTIDE SEQUENCE</scope>
    <source>
        <strain evidence="1">E1834</strain>
    </source>
</reference>
<dbReference type="EMBL" id="CAVMJV010000053">
    <property type="protein sequence ID" value="CAK5084477.1"/>
    <property type="molecule type" value="Genomic_DNA"/>
</dbReference>
<dbReference type="Proteomes" id="UP001497535">
    <property type="component" value="Unassembled WGS sequence"/>
</dbReference>
<sequence length="71" mass="8100">MKEENENGINYLQKCSQNNLNNSPKNISNNSVVNSTELERLIRLRAERVQRTPKCARCRNHGAVSVLKGNF</sequence>
<proteinExistence type="predicted"/>
<evidence type="ECO:0000313" key="2">
    <source>
        <dbReference type="Proteomes" id="UP001497535"/>
    </source>
</evidence>
<name>A0ACB0ZZ97_MELEN</name>
<gene>
    <name evidence="1" type="ORF">MENTE1834_LOCUS31871</name>
</gene>
<protein>
    <submittedName>
        <fullName evidence="1">Uncharacterized protein</fullName>
    </submittedName>
</protein>
<accession>A0ACB0ZZ97</accession>
<organism evidence="1 2">
    <name type="scientific">Meloidogyne enterolobii</name>
    <name type="common">Root-knot nematode worm</name>
    <name type="synonym">Meloidogyne mayaguensis</name>
    <dbReference type="NCBI Taxonomy" id="390850"/>
    <lineage>
        <taxon>Eukaryota</taxon>
        <taxon>Metazoa</taxon>
        <taxon>Ecdysozoa</taxon>
        <taxon>Nematoda</taxon>
        <taxon>Chromadorea</taxon>
        <taxon>Rhabditida</taxon>
        <taxon>Tylenchina</taxon>
        <taxon>Tylenchomorpha</taxon>
        <taxon>Tylenchoidea</taxon>
        <taxon>Meloidogynidae</taxon>
        <taxon>Meloidogyninae</taxon>
        <taxon>Meloidogyne</taxon>
    </lineage>
</organism>
<evidence type="ECO:0000313" key="1">
    <source>
        <dbReference type="EMBL" id="CAK5084477.1"/>
    </source>
</evidence>
<comment type="caution">
    <text evidence="1">The sequence shown here is derived from an EMBL/GenBank/DDBJ whole genome shotgun (WGS) entry which is preliminary data.</text>
</comment>